<sequence length="268" mass="29461">MATWTASRACLQRSAQVFWALALARGPIAICADCWQVVNGLSHLDQESIQQSGQSCETSLRNELAGAVAQRGAELTMADMRDEAEQFMEIETLFRSAWRRAAAIARDACKGAGPAMHERPRQAPSKVSLEQHGYVAERRLGGSSTADVLVVSRLGQPGELSVVKSMALRGLDPEGDVRISLPQEIKILKRLRHPSIIRYVESWWNGVGPESGRLTVVMEFAEDRDLREPVNPPCASARPSTTRWCCCGCARCWRACRTFTGRTSSTGT</sequence>
<proteinExistence type="predicted"/>
<feature type="signal peptide" evidence="1">
    <location>
        <begin position="1"/>
        <end position="32"/>
    </location>
</feature>
<feature type="chain" id="PRO_5046417352" description="Protein kinase domain-containing protein" evidence="1">
    <location>
        <begin position="33"/>
        <end position="268"/>
    </location>
</feature>
<dbReference type="InterPro" id="IPR000719">
    <property type="entry name" value="Prot_kinase_dom"/>
</dbReference>
<reference evidence="3" key="1">
    <citation type="submission" date="2023-10" db="EMBL/GenBank/DDBJ databases">
        <authorList>
            <person name="Chen Y."/>
            <person name="Shah S."/>
            <person name="Dougan E. K."/>
            <person name="Thang M."/>
            <person name="Chan C."/>
        </authorList>
    </citation>
    <scope>NUCLEOTIDE SEQUENCE [LARGE SCALE GENOMIC DNA]</scope>
</reference>
<evidence type="ECO:0000313" key="3">
    <source>
        <dbReference type="EMBL" id="CAK0902130.1"/>
    </source>
</evidence>
<dbReference type="SUPFAM" id="SSF56112">
    <property type="entry name" value="Protein kinase-like (PK-like)"/>
    <property type="match status" value="1"/>
</dbReference>
<dbReference type="EMBL" id="CAUYUJ010021026">
    <property type="protein sequence ID" value="CAK0902130.1"/>
    <property type="molecule type" value="Genomic_DNA"/>
</dbReference>
<evidence type="ECO:0000313" key="4">
    <source>
        <dbReference type="Proteomes" id="UP001189429"/>
    </source>
</evidence>
<gene>
    <name evidence="3" type="ORF">PCOR1329_LOCUS78839</name>
</gene>
<keyword evidence="4" id="KW-1185">Reference proteome</keyword>
<comment type="caution">
    <text evidence="3">The sequence shown here is derived from an EMBL/GenBank/DDBJ whole genome shotgun (WGS) entry which is preliminary data.</text>
</comment>
<feature type="domain" description="Protein kinase" evidence="2">
    <location>
        <begin position="134"/>
        <end position="268"/>
    </location>
</feature>
<dbReference type="Gene3D" id="1.10.510.10">
    <property type="entry name" value="Transferase(Phosphotransferase) domain 1"/>
    <property type="match status" value="1"/>
</dbReference>
<evidence type="ECO:0000256" key="1">
    <source>
        <dbReference type="SAM" id="SignalP"/>
    </source>
</evidence>
<organism evidence="3 4">
    <name type="scientific">Prorocentrum cordatum</name>
    <dbReference type="NCBI Taxonomy" id="2364126"/>
    <lineage>
        <taxon>Eukaryota</taxon>
        <taxon>Sar</taxon>
        <taxon>Alveolata</taxon>
        <taxon>Dinophyceae</taxon>
        <taxon>Prorocentrales</taxon>
        <taxon>Prorocentraceae</taxon>
        <taxon>Prorocentrum</taxon>
    </lineage>
</organism>
<evidence type="ECO:0000259" key="2">
    <source>
        <dbReference type="PROSITE" id="PS50011"/>
    </source>
</evidence>
<dbReference type="Proteomes" id="UP001189429">
    <property type="component" value="Unassembled WGS sequence"/>
</dbReference>
<keyword evidence="1" id="KW-0732">Signal</keyword>
<protein>
    <recommendedName>
        <fullName evidence="2">Protein kinase domain-containing protein</fullName>
    </recommendedName>
</protein>
<accession>A0ABN9XU45</accession>
<dbReference type="PROSITE" id="PS50011">
    <property type="entry name" value="PROTEIN_KINASE_DOM"/>
    <property type="match status" value="1"/>
</dbReference>
<name>A0ABN9XU45_9DINO</name>
<dbReference type="InterPro" id="IPR011009">
    <property type="entry name" value="Kinase-like_dom_sf"/>
</dbReference>